<feature type="compositionally biased region" description="Polar residues" evidence="9">
    <location>
        <begin position="903"/>
        <end position="916"/>
    </location>
</feature>
<feature type="compositionally biased region" description="Acidic residues" evidence="9">
    <location>
        <begin position="1022"/>
        <end position="1035"/>
    </location>
</feature>
<evidence type="ECO:0000256" key="9">
    <source>
        <dbReference type="SAM" id="MobiDB-lite"/>
    </source>
</evidence>
<feature type="coiled-coil region" evidence="8">
    <location>
        <begin position="1438"/>
        <end position="1498"/>
    </location>
</feature>
<dbReference type="STRING" id="149040.A0A194XUZ6"/>
<dbReference type="InterPro" id="IPR045055">
    <property type="entry name" value="DNA2/NAM7-like"/>
</dbReference>
<dbReference type="CDD" id="cd18042">
    <property type="entry name" value="DEXXQc_SETX"/>
    <property type="match status" value="1"/>
</dbReference>
<dbReference type="InterPro" id="IPR024481">
    <property type="entry name" value="Helicase_Sen1_N"/>
</dbReference>
<dbReference type="GO" id="GO:0005694">
    <property type="term" value="C:chromosome"/>
    <property type="evidence" value="ECO:0007669"/>
    <property type="project" value="UniProtKB-ARBA"/>
</dbReference>
<keyword evidence="6" id="KW-0067">ATP-binding</keyword>
<dbReference type="PANTHER" id="PTHR10887">
    <property type="entry name" value="DNA2/NAM7 HELICASE FAMILY"/>
    <property type="match status" value="1"/>
</dbReference>
<dbReference type="GeneID" id="28823766"/>
<dbReference type="InterPro" id="IPR047187">
    <property type="entry name" value="SF1_C_Upf1"/>
</dbReference>
<keyword evidence="3" id="KW-0547">Nucleotide-binding</keyword>
<name>A0A194XUZ6_MOLSC</name>
<dbReference type="GO" id="GO:0006369">
    <property type="term" value="P:termination of RNA polymerase II transcription"/>
    <property type="evidence" value="ECO:0007669"/>
    <property type="project" value="TreeGrafter"/>
</dbReference>
<reference evidence="14 15" key="1">
    <citation type="submission" date="2015-10" db="EMBL/GenBank/DDBJ databases">
        <title>Full genome of DAOMC 229536 Phialocephala scopiformis, a fungal endophyte of spruce producing the potent anti-insectan compound rugulosin.</title>
        <authorList>
            <consortium name="DOE Joint Genome Institute"/>
            <person name="Walker A.K."/>
            <person name="Frasz S.L."/>
            <person name="Seifert K.A."/>
            <person name="Miller J.D."/>
            <person name="Mondo S.J."/>
            <person name="Labutti K."/>
            <person name="Lipzen A."/>
            <person name="Dockter R."/>
            <person name="Kennedy M."/>
            <person name="Grigoriev I.V."/>
            <person name="Spatafora J.W."/>
        </authorList>
    </citation>
    <scope>NUCLEOTIDE SEQUENCE [LARGE SCALE GENOMIC DNA]</scope>
    <source>
        <strain evidence="14 15">CBS 120377</strain>
    </source>
</reference>
<feature type="domain" description="DNA2/NAM7 helicase-like C-terminal" evidence="12">
    <location>
        <begin position="1600"/>
        <end position="1796"/>
    </location>
</feature>
<dbReference type="SUPFAM" id="SSF48371">
    <property type="entry name" value="ARM repeat"/>
    <property type="match status" value="1"/>
</dbReference>
<evidence type="ECO:0000256" key="5">
    <source>
        <dbReference type="ARBA" id="ARBA00022806"/>
    </source>
</evidence>
<evidence type="ECO:0000313" key="14">
    <source>
        <dbReference type="EMBL" id="KUJ23532.1"/>
    </source>
</evidence>
<dbReference type="GO" id="GO:0004386">
    <property type="term" value="F:helicase activity"/>
    <property type="evidence" value="ECO:0007669"/>
    <property type="project" value="UniProtKB-KW"/>
</dbReference>
<dbReference type="InterPro" id="IPR056474">
    <property type="entry name" value="SEN1_barrel"/>
</dbReference>
<dbReference type="GO" id="GO:0005524">
    <property type="term" value="F:ATP binding"/>
    <property type="evidence" value="ECO:0007669"/>
    <property type="project" value="UniProtKB-KW"/>
</dbReference>
<dbReference type="InterPro" id="IPR016024">
    <property type="entry name" value="ARM-type_fold"/>
</dbReference>
<keyword evidence="5" id="KW-0347">Helicase</keyword>
<evidence type="ECO:0000256" key="8">
    <source>
        <dbReference type="SAM" id="Coils"/>
    </source>
</evidence>
<keyword evidence="8" id="KW-0175">Coiled coil</keyword>
<feature type="domain" description="Helicase Sen1 N-terminal" evidence="10">
    <location>
        <begin position="90"/>
        <end position="830"/>
    </location>
</feature>
<dbReference type="GO" id="GO:0016787">
    <property type="term" value="F:hydrolase activity"/>
    <property type="evidence" value="ECO:0007669"/>
    <property type="project" value="UniProtKB-KW"/>
</dbReference>
<proteinExistence type="inferred from homology"/>
<dbReference type="KEGG" id="psco:LY89DRAFT_680273"/>
<dbReference type="InterPro" id="IPR041677">
    <property type="entry name" value="DNA2/NAM7_AAA_11"/>
</dbReference>
<dbReference type="Pfam" id="PF13086">
    <property type="entry name" value="AAA_11"/>
    <property type="match status" value="1"/>
</dbReference>
<feature type="compositionally biased region" description="Polar residues" evidence="9">
    <location>
        <begin position="1927"/>
        <end position="1936"/>
    </location>
</feature>
<evidence type="ECO:0000313" key="15">
    <source>
        <dbReference type="Proteomes" id="UP000070700"/>
    </source>
</evidence>
<keyword evidence="4" id="KW-0378">Hydrolase</keyword>
<dbReference type="InterPro" id="IPR027417">
    <property type="entry name" value="P-loop_NTPase"/>
</dbReference>
<feature type="compositionally biased region" description="Basic and acidic residues" evidence="9">
    <location>
        <begin position="1941"/>
        <end position="1960"/>
    </location>
</feature>
<evidence type="ECO:0000256" key="7">
    <source>
        <dbReference type="ARBA" id="ARBA00023242"/>
    </source>
</evidence>
<feature type="region of interest" description="Disordered" evidence="9">
    <location>
        <begin position="903"/>
        <end position="930"/>
    </location>
</feature>
<feature type="compositionally biased region" description="Low complexity" evidence="9">
    <location>
        <begin position="1964"/>
        <end position="1978"/>
    </location>
</feature>
<evidence type="ECO:0000256" key="6">
    <source>
        <dbReference type="ARBA" id="ARBA00022840"/>
    </source>
</evidence>
<evidence type="ECO:0000256" key="3">
    <source>
        <dbReference type="ARBA" id="ARBA00022741"/>
    </source>
</evidence>
<evidence type="ECO:0000259" key="11">
    <source>
        <dbReference type="Pfam" id="PF13086"/>
    </source>
</evidence>
<dbReference type="EMBL" id="KQ947405">
    <property type="protein sequence ID" value="KUJ23532.1"/>
    <property type="molecule type" value="Genomic_DNA"/>
</dbReference>
<dbReference type="PANTHER" id="PTHR10887:SF495">
    <property type="entry name" value="HELICASE SENATAXIN ISOFORM X1-RELATED"/>
    <property type="match status" value="1"/>
</dbReference>
<dbReference type="Pfam" id="PF12726">
    <property type="entry name" value="SEN1_N"/>
    <property type="match status" value="1"/>
</dbReference>
<dbReference type="FunCoup" id="A0A194XUZ6">
    <property type="interactions" value="297"/>
</dbReference>
<evidence type="ECO:0000259" key="13">
    <source>
        <dbReference type="Pfam" id="PF23576"/>
    </source>
</evidence>
<evidence type="ECO:0000259" key="10">
    <source>
        <dbReference type="Pfam" id="PF12726"/>
    </source>
</evidence>
<keyword evidence="15" id="KW-1185">Reference proteome</keyword>
<comment type="subcellular location">
    <subcellularLocation>
        <location evidence="1">Nucleus</location>
    </subcellularLocation>
</comment>
<dbReference type="Gene3D" id="3.40.50.300">
    <property type="entry name" value="P-loop containing nucleotide triphosphate hydrolases"/>
    <property type="match status" value="2"/>
</dbReference>
<evidence type="ECO:0000256" key="4">
    <source>
        <dbReference type="ARBA" id="ARBA00022801"/>
    </source>
</evidence>
<feature type="domain" description="DNA2/NAM7 helicase helicase" evidence="11">
    <location>
        <begin position="1300"/>
        <end position="1593"/>
    </location>
</feature>
<dbReference type="GO" id="GO:0001147">
    <property type="term" value="F:transcription termination site sequence-specific DNA binding"/>
    <property type="evidence" value="ECO:0007669"/>
    <property type="project" value="TreeGrafter"/>
</dbReference>
<dbReference type="FunFam" id="3.40.50.300:FF:001152">
    <property type="entry name" value="tRNA-splicing endonuclease, putative"/>
    <property type="match status" value="1"/>
</dbReference>
<feature type="region of interest" description="Disordered" evidence="9">
    <location>
        <begin position="955"/>
        <end position="1048"/>
    </location>
</feature>
<dbReference type="SUPFAM" id="SSF52540">
    <property type="entry name" value="P-loop containing nucleoside triphosphate hydrolases"/>
    <property type="match status" value="1"/>
</dbReference>
<dbReference type="Proteomes" id="UP000070700">
    <property type="component" value="Unassembled WGS sequence"/>
</dbReference>
<evidence type="ECO:0000256" key="2">
    <source>
        <dbReference type="ARBA" id="ARBA00007913"/>
    </source>
</evidence>
<sequence>MREEAEIMDEIHGLDGDLKSFDPQAHWFCPRRNDDDPVDYDNPDEEEDMSFETKKELIADWKSRQAVAYKYSLILGLGAEISGRLLDAYTKRLNELLTSCDKCVHNWHLGRKAYLKELSGDSQFDEYIVAALSSRLDRLDFERLDRGLAIAEELLRKAEPAQRNQALLAKHDTSALLALYEALCCINYHSDDDRLAKHFDYVFEQAQGKKVLRIGDILPAMARFLFSRNPVRQKFATYAWMKMNATLTEPIFEWVIHDVLEQAIILVSHPHADPEDILRFWAGFLSILEKMNENMIREWLRAMQVQPDVYRLALQHLASSSERIVGLVVNALRKLLIKAPKDFWEALGTISAHTVVDLIFQSPGFEKMLNNPESWDVFEHSLAVSWIPVLLRSIGPDSQYEACRKLLDTLFFKFQNERKFAEETRLACCRAGLEALHVTLQTFITPDYKVDASHSLITISNVMGLVHHFRDTIIGCADLDLNTDLATPSELKEVGMLDIKDALALDCKAIGAEYYALDNGRKLQRGNRTDSQEIWQAVLDIFRPGNLELVKSILPALIPLTGVDILRPEDKRHPERLPKDHQAFNKDLRELFDNIAKVLERLSDFSSRHLYRLMEDNATARTLIASLISADEGISGAAVEIIKVMTDQESKSDAFENLLSTHLAQTLTYMTSAIKRVSNSKTFGPVPHMIKSNRDILRGLCGTTGVLRSRSMFQQEEKSAVLGWWIMLWHALDVVFSQAEAWAPRVDQSTTYMQNFLRDCMEFAESLFDNHSIIASVLRESSSSEFDSESEESTSEKAGNKKVLEVICRNINGLVRMIRLRDAYLISVITSLIGKLLRCLGEYDIEVTQFASSYIRDSCKREADRGFIRTNLTSQQKAELQRALDENVGIDFVEVSKPTASKKQGTIESWTKSADGQQHEPKLPTKKAVPGSKAINRHVEKHLEMVKAREAMNAQQKEQFMSNRKRDAEETQKRKEEAIAKARALRGPSAIIKGEGSGLKDIGGVAGKDHAPARNEIMVGSSDEESDEDDDEDETNALVKRRKETSKKVTEYEESKRRAFQLAQQGPVKKTKIQRSAKDQRARVDPDMTKLYLEILNWDIFHPGDAPPGENQCRKIDNKYQDLDLYKRTFGPLLISEVWRSLVTAKDENNYKAVEVKVLNRVSVDKFLEVSTTMPIAYNKDLKMSERDIVLFSKDSDPLNSPQAPHCLARVDRTTRKKDAIEITYRISRDVDPTFLPSFVPNGKVFALKICDMTTTQREFAALSSLEYYDLCTEVLEAKPSPLLKYPEEKISTISSKYSLNRGQAKAILSANDNDGFTLIQGPPGSGKTKTIVAMVGALLTPTLQQQQADQARVRAPTNGQPAKAPPPKKKLLICAPSNAAVDELVVRLKEGIQPLNGPRQKINVIRIGRSDAINAAVKDVMLDELVRIKLEGDDSDKNKLLQARDSLHKEAAQVKERLNVIRPQMDEAQKDDNPTKIQNLRREFDQLKRRQAQLGSKIDEDKESGMTVSRQNEISRRKFQQEIIDGAHVICSTLSGSGHDMFKNLDVDFETVIIDEAAQCIELSALIPLKYGCSKCILVGDPEQLPPTVLSRSAQSFGYEQSLFVRMQKNHPNNIHLLDTQYRMHPEISRFPSAQFYNSRLVDGDGMAQLRQQPWHASTILGPYRFFDVAGFQTKQAQGHSFINVPELNAALQLYQRLKTDYSQVDFRGKIGIITSYKAQLNELKARFAQRYTDAIFDEIEFNTTDAFQGREREIIIFSCVRAKATGGIGFLGDIRRMNVGLTRAKSSLWVLGDSRALQQGSFWNELILDAQKRGRYTSENVMELFSRPTERNQGPVQAEPPLLPANSLPSRTMSTSSASGSNGTSFRPKAEDNEVEMIDAPGPSESRKSSSSSTATGPKARNLLGISNVKRPTVKQEPRLDLADASSTASNELNTFGKRNRDESPGPEKVAKDPKAVDLDAALRAQQAKAAAQTARPPRPPGVAPPRKRPAADPFIKRKPPPKR</sequence>
<dbReference type="Pfam" id="PF13087">
    <property type="entry name" value="AAA_12"/>
    <property type="match status" value="1"/>
</dbReference>
<evidence type="ECO:0000256" key="1">
    <source>
        <dbReference type="ARBA" id="ARBA00004123"/>
    </source>
</evidence>
<dbReference type="InterPro" id="IPR041679">
    <property type="entry name" value="DNA2/NAM7-like_C"/>
</dbReference>
<feature type="compositionally biased region" description="Low complexity" evidence="9">
    <location>
        <begin position="1849"/>
        <end position="1867"/>
    </location>
</feature>
<dbReference type="OrthoDB" id="6513042at2759"/>
<feature type="domain" description="Helicase SEN1 beta-barrel" evidence="13">
    <location>
        <begin position="1150"/>
        <end position="1250"/>
    </location>
</feature>
<gene>
    <name evidence="14" type="ORF">LY89DRAFT_680273</name>
</gene>
<evidence type="ECO:0000259" key="12">
    <source>
        <dbReference type="Pfam" id="PF13087"/>
    </source>
</evidence>
<dbReference type="FunFam" id="3.40.50.300:FF:000326">
    <property type="entry name" value="P-loop containing nucleoside triphosphate hydrolase"/>
    <property type="match status" value="1"/>
</dbReference>
<accession>A0A194XUZ6</accession>
<feature type="compositionally biased region" description="Basic and acidic residues" evidence="9">
    <location>
        <begin position="964"/>
        <end position="980"/>
    </location>
</feature>
<organism evidence="14 15">
    <name type="scientific">Mollisia scopiformis</name>
    <name type="common">Conifer needle endophyte fungus</name>
    <name type="synonym">Phialocephala scopiformis</name>
    <dbReference type="NCBI Taxonomy" id="149040"/>
    <lineage>
        <taxon>Eukaryota</taxon>
        <taxon>Fungi</taxon>
        <taxon>Dikarya</taxon>
        <taxon>Ascomycota</taxon>
        <taxon>Pezizomycotina</taxon>
        <taxon>Leotiomycetes</taxon>
        <taxon>Helotiales</taxon>
        <taxon>Mollisiaceae</taxon>
        <taxon>Mollisia</taxon>
    </lineage>
</organism>
<feature type="region of interest" description="Disordered" evidence="9">
    <location>
        <begin position="1828"/>
        <end position="2006"/>
    </location>
</feature>
<dbReference type="CDD" id="cd18808">
    <property type="entry name" value="SF1_C_Upf1"/>
    <property type="match status" value="1"/>
</dbReference>
<protein>
    <submittedName>
        <fullName evidence="14">Uncharacterized protein</fullName>
    </submittedName>
</protein>
<dbReference type="GO" id="GO:0016604">
    <property type="term" value="C:nuclear body"/>
    <property type="evidence" value="ECO:0007669"/>
    <property type="project" value="TreeGrafter"/>
</dbReference>
<dbReference type="InParanoid" id="A0A194XUZ6"/>
<dbReference type="RefSeq" id="XP_018077887.1">
    <property type="nucleotide sequence ID" value="XM_018214040.1"/>
</dbReference>
<comment type="similarity">
    <text evidence="2">Belongs to the DNA2/NAM7 helicase family.</text>
</comment>
<keyword evidence="7" id="KW-0539">Nucleus</keyword>
<dbReference type="Pfam" id="PF23576">
    <property type="entry name" value="SEN1_barrel"/>
    <property type="match status" value="1"/>
</dbReference>